<evidence type="ECO:0000313" key="2">
    <source>
        <dbReference type="EMBL" id="TWX62882.1"/>
    </source>
</evidence>
<dbReference type="SUPFAM" id="SSF53850">
    <property type="entry name" value="Periplasmic binding protein-like II"/>
    <property type="match status" value="1"/>
</dbReference>
<evidence type="ECO:0000313" key="4">
    <source>
        <dbReference type="Proteomes" id="UP000321525"/>
    </source>
</evidence>
<accession>A0A5C6Q5K2</accession>
<proteinExistence type="predicted"/>
<name>A0A5C6Q5K2_9GAMM</name>
<dbReference type="Gene3D" id="3.40.190.290">
    <property type="match status" value="1"/>
</dbReference>
<protein>
    <recommendedName>
        <fullName evidence="1">LysR substrate-binding domain-containing protein</fullName>
    </recommendedName>
</protein>
<dbReference type="Proteomes" id="UP000321917">
    <property type="component" value="Unassembled WGS sequence"/>
</dbReference>
<evidence type="ECO:0000259" key="1">
    <source>
        <dbReference type="Pfam" id="PF03466"/>
    </source>
</evidence>
<comment type="caution">
    <text evidence="3">The sequence shown here is derived from an EMBL/GenBank/DDBJ whole genome shotgun (WGS) entry which is preliminary data.</text>
</comment>
<keyword evidence="4" id="KW-1185">Reference proteome</keyword>
<evidence type="ECO:0000313" key="3">
    <source>
        <dbReference type="EMBL" id="TWX64204.1"/>
    </source>
</evidence>
<dbReference type="InterPro" id="IPR005119">
    <property type="entry name" value="LysR_subst-bd"/>
</dbReference>
<evidence type="ECO:0000313" key="5">
    <source>
        <dbReference type="Proteomes" id="UP000321917"/>
    </source>
</evidence>
<dbReference type="Proteomes" id="UP000321525">
    <property type="component" value="Unassembled WGS sequence"/>
</dbReference>
<dbReference type="AlphaFoldDB" id="A0A5C6Q5K2"/>
<gene>
    <name evidence="2" type="ORF">ESZ26_00795</name>
    <name evidence="3" type="ORF">ESZ27_15110</name>
</gene>
<organism evidence="3 5">
    <name type="scientific">Colwellia hornerae</name>
    <dbReference type="NCBI Taxonomy" id="89402"/>
    <lineage>
        <taxon>Bacteria</taxon>
        <taxon>Pseudomonadati</taxon>
        <taxon>Pseudomonadota</taxon>
        <taxon>Gammaproteobacteria</taxon>
        <taxon>Alteromonadales</taxon>
        <taxon>Colwelliaceae</taxon>
        <taxon>Colwellia</taxon>
    </lineage>
</organism>
<reference evidence="3 5" key="1">
    <citation type="submission" date="2019-07" db="EMBL/GenBank/DDBJ databases">
        <title>Genomes of sea-ice associated Colwellia species.</title>
        <authorList>
            <person name="Bowman J.P."/>
        </authorList>
    </citation>
    <scope>NUCLEOTIDE SEQUENCE [LARGE SCALE GENOMIC DNA]</scope>
    <source>
        <strain evidence="2 4">ACAM 607</strain>
        <strain evidence="3 5">IC036</strain>
    </source>
</reference>
<sequence length="77" mass="8560">MLFEQVSIIAKAATAELGIALLPKFLIQSELDKKELVPALDLPVTSSFGYYLVTPHEQLTYPPVVAFTKWLLKVAKD</sequence>
<dbReference type="Pfam" id="PF03466">
    <property type="entry name" value="LysR_substrate"/>
    <property type="match status" value="1"/>
</dbReference>
<dbReference type="EMBL" id="VOLR01000001">
    <property type="protein sequence ID" value="TWX62882.1"/>
    <property type="molecule type" value="Genomic_DNA"/>
</dbReference>
<dbReference type="EMBL" id="VOLQ01000034">
    <property type="protein sequence ID" value="TWX64204.1"/>
    <property type="molecule type" value="Genomic_DNA"/>
</dbReference>
<dbReference type="OrthoDB" id="5877876at2"/>
<feature type="domain" description="LysR substrate-binding" evidence="1">
    <location>
        <begin position="3"/>
        <end position="74"/>
    </location>
</feature>